<dbReference type="SUPFAM" id="SSF52467">
    <property type="entry name" value="DHS-like NAD/FAD-binding domain"/>
    <property type="match status" value="1"/>
</dbReference>
<evidence type="ECO:0000256" key="3">
    <source>
        <dbReference type="SAM" id="MobiDB-lite"/>
    </source>
</evidence>
<dbReference type="PANTHER" id="PTHR18968">
    <property type="entry name" value="THIAMINE PYROPHOSPHATE ENZYMES"/>
    <property type="match status" value="1"/>
</dbReference>
<dbReference type="Pfam" id="PF02775">
    <property type="entry name" value="TPP_enzyme_C"/>
    <property type="match status" value="1"/>
</dbReference>
<dbReference type="GO" id="GO:0050660">
    <property type="term" value="F:flavin adenine dinucleotide binding"/>
    <property type="evidence" value="ECO:0007669"/>
    <property type="project" value="TreeGrafter"/>
</dbReference>
<dbReference type="Gene3D" id="3.40.50.1220">
    <property type="entry name" value="TPP-binding domain"/>
    <property type="match status" value="1"/>
</dbReference>
<evidence type="ECO:0000256" key="2">
    <source>
        <dbReference type="ARBA" id="ARBA00023052"/>
    </source>
</evidence>
<keyword evidence="2" id="KW-0786">Thiamine pyrophosphate</keyword>
<evidence type="ECO:0000313" key="6">
    <source>
        <dbReference type="EMBL" id="ARP98719.1"/>
    </source>
</evidence>
<dbReference type="PANTHER" id="PTHR18968:SF13">
    <property type="entry name" value="ACETOLACTATE SYNTHASE CATALYTIC SUBUNIT, MITOCHONDRIAL"/>
    <property type="match status" value="1"/>
</dbReference>
<reference evidence="6 7" key="1">
    <citation type="submission" date="2017-05" db="EMBL/GenBank/DDBJ databases">
        <title>Full genome sequence of Pseudorhodoplanes sinuspersici.</title>
        <authorList>
            <person name="Dastgheib S.M.M."/>
            <person name="Shavandi M."/>
            <person name="Tirandaz H."/>
        </authorList>
    </citation>
    <scope>NUCLEOTIDE SEQUENCE [LARGE SCALE GENOMIC DNA]</scope>
    <source>
        <strain evidence="6 7">RIPI110</strain>
    </source>
</reference>
<feature type="compositionally biased region" description="Basic and acidic residues" evidence="3">
    <location>
        <begin position="8"/>
        <end position="21"/>
    </location>
</feature>
<dbReference type="AlphaFoldDB" id="A0A1W6ZMY4"/>
<protein>
    <recommendedName>
        <fullName evidence="8">Acetolactate synthase</fullName>
    </recommendedName>
</protein>
<dbReference type="NCBIfam" id="NF006203">
    <property type="entry name" value="PRK08327.1"/>
    <property type="match status" value="1"/>
</dbReference>
<dbReference type="GO" id="GO:0009097">
    <property type="term" value="P:isoleucine biosynthetic process"/>
    <property type="evidence" value="ECO:0007669"/>
    <property type="project" value="TreeGrafter"/>
</dbReference>
<feature type="domain" description="Thiamine pyrophosphate enzyme TPP-binding" evidence="4">
    <location>
        <begin position="441"/>
        <end position="586"/>
    </location>
</feature>
<evidence type="ECO:0000313" key="7">
    <source>
        <dbReference type="Proteomes" id="UP000194137"/>
    </source>
</evidence>
<feature type="region of interest" description="Disordered" evidence="3">
    <location>
        <begin position="1"/>
        <end position="34"/>
    </location>
</feature>
<dbReference type="GO" id="GO:0009099">
    <property type="term" value="P:L-valine biosynthetic process"/>
    <property type="evidence" value="ECO:0007669"/>
    <property type="project" value="TreeGrafter"/>
</dbReference>
<dbReference type="GO" id="GO:0003984">
    <property type="term" value="F:acetolactate synthase activity"/>
    <property type="evidence" value="ECO:0007669"/>
    <property type="project" value="TreeGrafter"/>
</dbReference>
<organism evidence="6 7">
    <name type="scientific">Pseudorhodoplanes sinuspersici</name>
    <dbReference type="NCBI Taxonomy" id="1235591"/>
    <lineage>
        <taxon>Bacteria</taxon>
        <taxon>Pseudomonadati</taxon>
        <taxon>Pseudomonadota</taxon>
        <taxon>Alphaproteobacteria</taxon>
        <taxon>Hyphomicrobiales</taxon>
        <taxon>Pseudorhodoplanes</taxon>
    </lineage>
</organism>
<dbReference type="GO" id="GO:0030976">
    <property type="term" value="F:thiamine pyrophosphate binding"/>
    <property type="evidence" value="ECO:0007669"/>
    <property type="project" value="InterPro"/>
</dbReference>
<comment type="similarity">
    <text evidence="1">Belongs to the TPP enzyme family.</text>
</comment>
<dbReference type="InterPro" id="IPR029061">
    <property type="entry name" value="THDP-binding"/>
</dbReference>
<dbReference type="CDD" id="cd02002">
    <property type="entry name" value="TPP_BFDC"/>
    <property type="match status" value="1"/>
</dbReference>
<dbReference type="InterPro" id="IPR029035">
    <property type="entry name" value="DHS-like_NAD/FAD-binding_dom"/>
</dbReference>
<dbReference type="Gene3D" id="3.40.50.970">
    <property type="match status" value="2"/>
</dbReference>
<dbReference type="Proteomes" id="UP000194137">
    <property type="component" value="Chromosome"/>
</dbReference>
<dbReference type="STRING" id="1235591.CAK95_06225"/>
<evidence type="ECO:0000259" key="5">
    <source>
        <dbReference type="Pfam" id="PF02776"/>
    </source>
</evidence>
<keyword evidence="7" id="KW-1185">Reference proteome</keyword>
<evidence type="ECO:0000256" key="1">
    <source>
        <dbReference type="ARBA" id="ARBA00007812"/>
    </source>
</evidence>
<proteinExistence type="inferred from homology"/>
<evidence type="ECO:0008006" key="8">
    <source>
        <dbReference type="Google" id="ProtNLM"/>
    </source>
</evidence>
<name>A0A1W6ZMY4_9HYPH</name>
<dbReference type="GO" id="GO:0005948">
    <property type="term" value="C:acetolactate synthase complex"/>
    <property type="evidence" value="ECO:0007669"/>
    <property type="project" value="TreeGrafter"/>
</dbReference>
<dbReference type="InterPro" id="IPR011766">
    <property type="entry name" value="TPP_enzyme_TPP-bd"/>
</dbReference>
<feature type="domain" description="Thiamine pyrophosphate enzyme N-terminal TPP-binding" evidence="5">
    <location>
        <begin position="41"/>
        <end position="169"/>
    </location>
</feature>
<dbReference type="EMBL" id="CP021112">
    <property type="protein sequence ID" value="ARP98719.1"/>
    <property type="molecule type" value="Genomic_DNA"/>
</dbReference>
<dbReference type="InterPro" id="IPR045229">
    <property type="entry name" value="TPP_enz"/>
</dbReference>
<dbReference type="Pfam" id="PF02776">
    <property type="entry name" value="TPP_enzyme_N"/>
    <property type="match status" value="1"/>
</dbReference>
<dbReference type="KEGG" id="psin:CAK95_06225"/>
<dbReference type="SUPFAM" id="SSF52518">
    <property type="entry name" value="Thiamin diphosphate-binding fold (THDP-binding)"/>
    <property type="match status" value="2"/>
</dbReference>
<accession>A0A1W6ZMY4</accession>
<dbReference type="InterPro" id="IPR012001">
    <property type="entry name" value="Thiamin_PyroP_enz_TPP-bd_dom"/>
</dbReference>
<sequence>MRCATTRDVLKTSRSSERTTKEIGMSATSTSRTETREPIAAEIFLKTLSDHGVDYLFANPGTDFPAIVEAFTRARTSNAKFPQPVLVPHENLAVAMAHGAYLMNGRPQAVMVHVNVGTGNTINNITNLSRDRAPVILAAGRTPFTEKGEFGSRTRSIHWAQEMFDQAGMLRELVKWDYELKMPEQVADVTARAYEMAMTSPRGPVYLVLPREPISASVPADLATAPRQLPAPAYPDPRAIETLAEMIATSQSPLIITSSEGDPRAVAALSKLAERYALPVVAHNARVVTLPTHHPMLVGFDSGPLVPEADLIINAECDAPWYPAFDKMKGDCKVAHIGEDPVYQRYPMRSFQSDLSIGSRSGIVFEALDKALEKHLPSMAAGIEARRKKAAERIKARQERVAKEAKGAPDKITPQYLSHCIGEAFGSDAVIFNEYPLSIEHCGREKPETFFGLGPAGGLGWGLGAAIGAKLAAPEKLIVATLGDGSYMFSNPTVCHWVQDKFKLPVLSIIFNNSRYGAVRKATLSMFKDGAAGEDDGRFLADLDPSPPFDEFVTAQGGYGERVERPEDVPAALLRARDAVMKEGRQALLNVITPY</sequence>
<gene>
    <name evidence="6" type="ORF">CAK95_06225</name>
</gene>
<dbReference type="CDD" id="cd07035">
    <property type="entry name" value="TPP_PYR_POX_like"/>
    <property type="match status" value="1"/>
</dbReference>
<evidence type="ECO:0000259" key="4">
    <source>
        <dbReference type="Pfam" id="PF02775"/>
    </source>
</evidence>